<dbReference type="InterPro" id="IPR050486">
    <property type="entry name" value="Mannose-1P_guanyltransferase"/>
</dbReference>
<dbReference type="Pfam" id="PF00483">
    <property type="entry name" value="NTP_transferase"/>
    <property type="match status" value="1"/>
</dbReference>
<comment type="caution">
    <text evidence="6">The sequence shown here is derived from an EMBL/GenBank/DDBJ whole genome shotgun (WGS) entry which is preliminary data.</text>
</comment>
<evidence type="ECO:0000256" key="2">
    <source>
        <dbReference type="ARBA" id="ARBA00010231"/>
    </source>
</evidence>
<dbReference type="Gene3D" id="3.40.120.10">
    <property type="entry name" value="Alpha-D-Glucose-1,6-Bisphosphate, subunit A, domain 3"/>
    <property type="match status" value="1"/>
</dbReference>
<dbReference type="CDD" id="cd04181">
    <property type="entry name" value="NTP_transferase"/>
    <property type="match status" value="1"/>
</dbReference>
<accession>M8DLD0</accession>
<dbReference type="OrthoDB" id="9801899at2"/>
<reference evidence="6 7" key="1">
    <citation type="submission" date="2013-03" db="EMBL/GenBank/DDBJ databases">
        <title>Assembly of a new bacterial strain Brevibacillus borstelensis AK1.</title>
        <authorList>
            <person name="Rajan I."/>
            <person name="PoliReddy D."/>
            <person name="Sugumar T."/>
            <person name="Rathinam K."/>
            <person name="Alqarawi S."/>
            <person name="Khalil A.B."/>
            <person name="Sivakumar N."/>
        </authorList>
    </citation>
    <scope>NUCLEOTIDE SEQUENCE [LARGE SCALE GENOMIC DNA]</scope>
    <source>
        <strain evidence="6 7">AK1</strain>
    </source>
</reference>
<comment type="similarity">
    <text evidence="2">Belongs to the phosphohexose mutase family.</text>
</comment>
<dbReference type="InterPro" id="IPR005844">
    <property type="entry name" value="A-D-PHexomutase_a/b/a-I"/>
</dbReference>
<dbReference type="STRING" id="1300222.I532_02575"/>
<dbReference type="PATRIC" id="fig|1300222.3.peg.540"/>
<dbReference type="SUPFAM" id="SSF53738">
    <property type="entry name" value="Phosphoglucomutase, first 3 domains"/>
    <property type="match status" value="1"/>
</dbReference>
<evidence type="ECO:0000256" key="1">
    <source>
        <dbReference type="ARBA" id="ARBA00007274"/>
    </source>
</evidence>
<dbReference type="SUPFAM" id="SSF51161">
    <property type="entry name" value="Trimeric LpxA-like enzymes"/>
    <property type="match status" value="1"/>
</dbReference>
<evidence type="ECO:0000313" key="6">
    <source>
        <dbReference type="EMBL" id="EMT54453.1"/>
    </source>
</evidence>
<dbReference type="AlphaFoldDB" id="M8DLD0"/>
<dbReference type="InterPro" id="IPR005835">
    <property type="entry name" value="NTP_transferase_dom"/>
</dbReference>
<evidence type="ECO:0000259" key="4">
    <source>
        <dbReference type="Pfam" id="PF02878"/>
    </source>
</evidence>
<dbReference type="GO" id="GO:0005975">
    <property type="term" value="P:carbohydrate metabolic process"/>
    <property type="evidence" value="ECO:0007669"/>
    <property type="project" value="InterPro"/>
</dbReference>
<dbReference type="Gene3D" id="2.160.10.10">
    <property type="entry name" value="Hexapeptide repeat proteins"/>
    <property type="match status" value="1"/>
</dbReference>
<dbReference type="PANTHER" id="PTHR22572">
    <property type="entry name" value="SUGAR-1-PHOSPHATE GUANYL TRANSFERASE"/>
    <property type="match status" value="1"/>
</dbReference>
<dbReference type="Gene3D" id="3.90.550.10">
    <property type="entry name" value="Spore Coat Polysaccharide Biosynthesis Protein SpsA, Chain A"/>
    <property type="match status" value="1"/>
</dbReference>
<dbReference type="GO" id="GO:0016740">
    <property type="term" value="F:transferase activity"/>
    <property type="evidence" value="ECO:0007669"/>
    <property type="project" value="UniProtKB-KW"/>
</dbReference>
<evidence type="ECO:0000313" key="7">
    <source>
        <dbReference type="Proteomes" id="UP000012081"/>
    </source>
</evidence>
<proteinExistence type="inferred from homology"/>
<comment type="similarity">
    <text evidence="1">Belongs to the transferase hexapeptide repeat family.</text>
</comment>
<dbReference type="InterPro" id="IPR029044">
    <property type="entry name" value="Nucleotide-diphossugar_trans"/>
</dbReference>
<protein>
    <submittedName>
        <fullName evidence="6">Mannose-1-phosphate guanyltransferase</fullName>
    </submittedName>
</protein>
<dbReference type="GO" id="GO:0016868">
    <property type="term" value="F:intramolecular phosphotransferase activity"/>
    <property type="evidence" value="ECO:0007669"/>
    <property type="project" value="InterPro"/>
</dbReference>
<dbReference type="RefSeq" id="WP_003386205.1">
    <property type="nucleotide sequence ID" value="NZ_APBN01000001.1"/>
</dbReference>
<dbReference type="InterPro" id="IPR056729">
    <property type="entry name" value="GMPPB_C"/>
</dbReference>
<sequence>MKAVILADGKGEELLPLTVRTPKAMVPLLNRPCMEYTVELLKQHGITDIAVSLEYLPELVRDYFGDGSRFGVALTYFEEQRLSAGDEKNRQSLAEFLNDTSVVIRGDILTDCNLSEAIGFHRERRSMATLVLSGDESRLQGLHVWTNREGNVTGVAEQSVEEGSFALGTGIVLIEPEIFSLLEDEGELAEPEQLVHSLFQQGIPLSGYVMKAYWSKIHSLMEYKQVQCDLLDGKVDRAIPARQLAPGIYVEGDLAIDASVRLEGPLLIGKGVHLQTGTSVGAYSVIGSRSVVAEGSALTQTILWENSYIGMQADVSGSILGRNTSIGDCVLLGENTVVGDGCRIGRAASVKAGVLIWPHKGIEEGATVNHTVIFGNTQPRRLFDSQGITGIGNVDITPEFVSRLAAAYAYQLPPGSRIALCACDHPFAQLLKHSVMTSLCAAGIDTIDFGVGIAPQLRYGVQSLSCTGGIHIQMAKQHGEKQVTLRFADQDGLPINREMQQSIELSCRQEMYARSLGRLGQLHVEHRVWDAYKQALFMQVDGGTIKHRGYTVLVECESRFLLSLLYPLFTELGMTALVGSIADGVSSYQADMGVRLLQSGEALELFSHTGERLTEDQLADLQMIFSETRSEGTNEARFHPKLDAIYILMCIVDYLCKKELSLADLVLQRRAALRLQ</sequence>
<dbReference type="SUPFAM" id="SSF53448">
    <property type="entry name" value="Nucleotide-diphospho-sugar transferases"/>
    <property type="match status" value="1"/>
</dbReference>
<dbReference type="EMBL" id="APBN01000001">
    <property type="protein sequence ID" value="EMT54453.1"/>
    <property type="molecule type" value="Genomic_DNA"/>
</dbReference>
<keyword evidence="6" id="KW-0808">Transferase</keyword>
<feature type="domain" description="Mannose-1-phosphate guanyltransferase C-terminal" evidence="5">
    <location>
        <begin position="263"/>
        <end position="367"/>
    </location>
</feature>
<dbReference type="InterPro" id="IPR011004">
    <property type="entry name" value="Trimer_LpxA-like_sf"/>
</dbReference>
<organism evidence="6 7">
    <name type="scientific">Brevibacillus borstelensis AK1</name>
    <dbReference type="NCBI Taxonomy" id="1300222"/>
    <lineage>
        <taxon>Bacteria</taxon>
        <taxon>Bacillati</taxon>
        <taxon>Bacillota</taxon>
        <taxon>Bacilli</taxon>
        <taxon>Bacillales</taxon>
        <taxon>Paenibacillaceae</taxon>
        <taxon>Brevibacillus</taxon>
    </lineage>
</organism>
<gene>
    <name evidence="6" type="ORF">I532_02575</name>
</gene>
<evidence type="ECO:0000259" key="5">
    <source>
        <dbReference type="Pfam" id="PF25087"/>
    </source>
</evidence>
<dbReference type="InterPro" id="IPR016055">
    <property type="entry name" value="A-D-PHexomutase_a/b/a-I/II/III"/>
</dbReference>
<keyword evidence="7" id="KW-1185">Reference proteome</keyword>
<dbReference type="Pfam" id="PF02878">
    <property type="entry name" value="PGM_PMM_I"/>
    <property type="match status" value="1"/>
</dbReference>
<dbReference type="Proteomes" id="UP000012081">
    <property type="component" value="Unassembled WGS sequence"/>
</dbReference>
<dbReference type="Pfam" id="PF25087">
    <property type="entry name" value="GMPPB_C"/>
    <property type="match status" value="1"/>
</dbReference>
<feature type="domain" description="Alpha-D-phosphohexomutase alpha/beta/alpha" evidence="4">
    <location>
        <begin position="381"/>
        <end position="510"/>
    </location>
</feature>
<feature type="domain" description="Nucleotidyl transferase" evidence="3">
    <location>
        <begin position="2"/>
        <end position="229"/>
    </location>
</feature>
<name>M8DLD0_9BACL</name>
<evidence type="ECO:0000259" key="3">
    <source>
        <dbReference type="Pfam" id="PF00483"/>
    </source>
</evidence>